<dbReference type="Proteomes" id="UP000241074">
    <property type="component" value="Chromosome"/>
</dbReference>
<keyword evidence="3" id="KW-1185">Reference proteome</keyword>
<proteinExistence type="predicted"/>
<reference evidence="2 3" key="1">
    <citation type="submission" date="2018-03" db="EMBL/GenBank/DDBJ databases">
        <title>Ahniella affigens gen. nov., sp. nov., a gammaproteobacterium isolated from sandy soil near a stream.</title>
        <authorList>
            <person name="Ko Y."/>
            <person name="Kim J.-H."/>
        </authorList>
    </citation>
    <scope>NUCLEOTIDE SEQUENCE [LARGE SCALE GENOMIC DNA]</scope>
    <source>
        <strain evidence="2 3">D13</strain>
    </source>
</reference>
<evidence type="ECO:0000313" key="3">
    <source>
        <dbReference type="Proteomes" id="UP000241074"/>
    </source>
</evidence>
<dbReference type="InterPro" id="IPR014917">
    <property type="entry name" value="DUF1800"/>
</dbReference>
<protein>
    <recommendedName>
        <fullName evidence="4">DUF1800 domain-containing protein</fullName>
    </recommendedName>
</protein>
<name>A0A2P1PLX5_9GAMM</name>
<feature type="chain" id="PRO_5015191578" description="DUF1800 domain-containing protein" evidence="1">
    <location>
        <begin position="23"/>
        <end position="607"/>
    </location>
</feature>
<evidence type="ECO:0008006" key="4">
    <source>
        <dbReference type="Google" id="ProtNLM"/>
    </source>
</evidence>
<dbReference type="Pfam" id="PF08811">
    <property type="entry name" value="DUF1800"/>
    <property type="match status" value="1"/>
</dbReference>
<dbReference type="AlphaFoldDB" id="A0A2P1PLX5"/>
<dbReference type="PANTHER" id="PTHR43737">
    <property type="entry name" value="BLL7424 PROTEIN"/>
    <property type="match status" value="1"/>
</dbReference>
<sequence>MLRRMFRVLLLTGVSLGFQVHAQDAIFGGNGGNFEDRFTQPDSDADAARFLTQATFGPTPSAVSSLRSQGFQSWFDQQRLAPITSSRAYLDALTTAGVTGLGQNQRVDRWFHTAAFGNDQLRQRMAFALSQILVVSDQVDALSGDHFGTSEYWDILARNGLGNYRTLLEEVTRSPMMGRYLSHFRNRKANPSGSIQPDENYAREVMQLFTIGLIERNLNFTPVLDINNQPLPTYDQSQITELARVFTGWSYRCAASQTTCDTYRGLTTGTNAVPNGYQPMACFPAFMDHGAKTIFGGIVLPAAGVTCGANNTSGGLPDTTGTPTDVNVQNQCRAYCETQMVATMDYLFNHPNTAPFISRQLIQRLVTSNPSPEYIERVATVFENNGSGVRGDLMAVARAILLDEEARIPPIDPAAPYGKVREPLLKLTAVWRALGVTAPAAGTGGEIQMGIRSPQTNLLQRPLGAPTVFNFYEPDYQQPGAIATADLYSPEFQIMNETTLVTASNEMWNRIYAGYSTSSGAFTLPTTAAYLSFADLSALAANSSNATSRAQLLDALNVRLLYGTMSPQLRAVLDNMLRFDLVSLDGNRKVLDLVHLIAISPEFAVQR</sequence>
<reference evidence="2 3" key="2">
    <citation type="submission" date="2018-03" db="EMBL/GenBank/DDBJ databases">
        <authorList>
            <person name="Keele B.F."/>
        </authorList>
    </citation>
    <scope>NUCLEOTIDE SEQUENCE [LARGE SCALE GENOMIC DNA]</scope>
    <source>
        <strain evidence="2 3">D13</strain>
    </source>
</reference>
<evidence type="ECO:0000256" key="1">
    <source>
        <dbReference type="SAM" id="SignalP"/>
    </source>
</evidence>
<feature type="signal peptide" evidence="1">
    <location>
        <begin position="1"/>
        <end position="22"/>
    </location>
</feature>
<evidence type="ECO:0000313" key="2">
    <source>
        <dbReference type="EMBL" id="AVP95845.1"/>
    </source>
</evidence>
<dbReference type="PANTHER" id="PTHR43737:SF1">
    <property type="entry name" value="DUF1501 DOMAIN-CONTAINING PROTEIN"/>
    <property type="match status" value="1"/>
</dbReference>
<keyword evidence="1" id="KW-0732">Signal</keyword>
<dbReference type="KEGG" id="xba:C7S18_00920"/>
<accession>A0A2P1PLX5</accession>
<dbReference type="RefSeq" id="WP_106889774.1">
    <property type="nucleotide sequence ID" value="NZ_CP027860.1"/>
</dbReference>
<organism evidence="2 3">
    <name type="scientific">Ahniella affigens</name>
    <dbReference type="NCBI Taxonomy" id="2021234"/>
    <lineage>
        <taxon>Bacteria</taxon>
        <taxon>Pseudomonadati</taxon>
        <taxon>Pseudomonadota</taxon>
        <taxon>Gammaproteobacteria</taxon>
        <taxon>Lysobacterales</taxon>
        <taxon>Rhodanobacteraceae</taxon>
        <taxon>Ahniella</taxon>
    </lineage>
</organism>
<gene>
    <name evidence="2" type="ORF">C7S18_00920</name>
</gene>
<dbReference type="EMBL" id="CP027860">
    <property type="protein sequence ID" value="AVP95845.1"/>
    <property type="molecule type" value="Genomic_DNA"/>
</dbReference>
<dbReference type="OrthoDB" id="9772295at2"/>